<accession>A0AAV7WSG6</accession>
<protein>
    <submittedName>
        <fullName evidence="2">Uncharacterized protein</fullName>
    </submittedName>
</protein>
<evidence type="ECO:0000313" key="2">
    <source>
        <dbReference type="EMBL" id="KAJ1215711.1"/>
    </source>
</evidence>
<name>A0AAV7WSG6_PLEWA</name>
<dbReference type="EMBL" id="JANPWB010000001">
    <property type="protein sequence ID" value="KAJ1215711.1"/>
    <property type="molecule type" value="Genomic_DNA"/>
</dbReference>
<proteinExistence type="predicted"/>
<dbReference type="Proteomes" id="UP001066276">
    <property type="component" value="Chromosome 1_1"/>
</dbReference>
<organism evidence="2 3">
    <name type="scientific">Pleurodeles waltl</name>
    <name type="common">Iberian ribbed newt</name>
    <dbReference type="NCBI Taxonomy" id="8319"/>
    <lineage>
        <taxon>Eukaryota</taxon>
        <taxon>Metazoa</taxon>
        <taxon>Chordata</taxon>
        <taxon>Craniata</taxon>
        <taxon>Vertebrata</taxon>
        <taxon>Euteleostomi</taxon>
        <taxon>Amphibia</taxon>
        <taxon>Batrachia</taxon>
        <taxon>Caudata</taxon>
        <taxon>Salamandroidea</taxon>
        <taxon>Salamandridae</taxon>
        <taxon>Pleurodelinae</taxon>
        <taxon>Pleurodeles</taxon>
    </lineage>
</organism>
<evidence type="ECO:0000256" key="1">
    <source>
        <dbReference type="SAM" id="MobiDB-lite"/>
    </source>
</evidence>
<dbReference type="AlphaFoldDB" id="A0AAV7WSG6"/>
<comment type="caution">
    <text evidence="2">The sequence shown here is derived from an EMBL/GenBank/DDBJ whole genome shotgun (WGS) entry which is preliminary data.</text>
</comment>
<sequence>MELATLQLVTKVDEPVTCGAGDPARCASSELRCTPSCVLPLVRAVTRLGPATCPARAPRPDSAPPAESQPRPKRSAASQLPASRNDP</sequence>
<feature type="compositionally biased region" description="Polar residues" evidence="1">
    <location>
        <begin position="76"/>
        <end position="87"/>
    </location>
</feature>
<gene>
    <name evidence="2" type="ORF">NDU88_003319</name>
</gene>
<evidence type="ECO:0000313" key="3">
    <source>
        <dbReference type="Proteomes" id="UP001066276"/>
    </source>
</evidence>
<keyword evidence="3" id="KW-1185">Reference proteome</keyword>
<feature type="region of interest" description="Disordered" evidence="1">
    <location>
        <begin position="51"/>
        <end position="87"/>
    </location>
</feature>
<reference evidence="2" key="1">
    <citation type="journal article" date="2022" name="bioRxiv">
        <title>Sequencing and chromosome-scale assembly of the giantPleurodeles waltlgenome.</title>
        <authorList>
            <person name="Brown T."/>
            <person name="Elewa A."/>
            <person name="Iarovenko S."/>
            <person name="Subramanian E."/>
            <person name="Araus A.J."/>
            <person name="Petzold A."/>
            <person name="Susuki M."/>
            <person name="Suzuki K.-i.T."/>
            <person name="Hayashi T."/>
            <person name="Toyoda A."/>
            <person name="Oliveira C."/>
            <person name="Osipova E."/>
            <person name="Leigh N.D."/>
            <person name="Simon A."/>
            <person name="Yun M.H."/>
        </authorList>
    </citation>
    <scope>NUCLEOTIDE SEQUENCE</scope>
    <source>
        <strain evidence="2">20211129_DDA</strain>
        <tissue evidence="2">Liver</tissue>
    </source>
</reference>